<dbReference type="GO" id="GO:0005829">
    <property type="term" value="C:cytosol"/>
    <property type="evidence" value="ECO:0007669"/>
    <property type="project" value="TreeGrafter"/>
</dbReference>
<reference evidence="6" key="2">
    <citation type="submission" date="2020-09" db="EMBL/GenBank/DDBJ databases">
        <authorList>
            <person name="Sun Q."/>
            <person name="Kim S."/>
        </authorList>
    </citation>
    <scope>NUCLEOTIDE SEQUENCE</scope>
    <source>
        <strain evidence="6">KCTC 12988</strain>
    </source>
</reference>
<dbReference type="InterPro" id="IPR006132">
    <property type="entry name" value="Asp/Orn_carbamoyltranf_P-bd"/>
</dbReference>
<accession>A0A918TIW8</accession>
<feature type="domain" description="Aspartate/ornithine carbamoyltransferase carbamoyl-P binding" evidence="5">
    <location>
        <begin position="50"/>
        <end position="187"/>
    </location>
</feature>
<evidence type="ECO:0000259" key="4">
    <source>
        <dbReference type="Pfam" id="PF00185"/>
    </source>
</evidence>
<dbReference type="PRINTS" id="PR00100">
    <property type="entry name" value="AOTCASE"/>
</dbReference>
<sequence length="370" mass="40355">MNDSQPIAENKQTPFLSPPLDSEATRPEPSGLFNNNPVNLAVLGELAGQNILSATQFTFDQVAELCKLAAVLEKIEIWPYHPLDGKIVVTAFFEPSTRTRISFESAVHRLGGKVISIADGTTTGQAKGESLGDIGEMFNAYADLVVMRHTETTAPEQILDNMRIPLVNAGNGSGEHPTQALADWFALLKWKPELAAPKLPDEPKLHLGILGTPGSMRAVKSFLLLSLLFKDHIAKVTVISEMADPFGEDVISHLTEADIAYEVTNDIQETIADLDVIYMNSIAFLGDSYKSLDARYKLDSNSPLKPNAVILHPLARLNELDTSLDKTPHNLYFSQAHGAVFIRQALLVATLGRLDSLPDLEHAGKLADQD</sequence>
<dbReference type="InterPro" id="IPR006131">
    <property type="entry name" value="Asp_carbamoyltransf_Asp/Orn-bd"/>
</dbReference>
<dbReference type="GO" id="GO:0016597">
    <property type="term" value="F:amino acid binding"/>
    <property type="evidence" value="ECO:0007669"/>
    <property type="project" value="InterPro"/>
</dbReference>
<dbReference type="Gene3D" id="3.40.50.1370">
    <property type="entry name" value="Aspartate/ornithine carbamoyltransferase"/>
    <property type="match status" value="2"/>
</dbReference>
<reference evidence="6" key="1">
    <citation type="journal article" date="2014" name="Int. J. Syst. Evol. Microbiol.">
        <title>Complete genome sequence of Corynebacterium casei LMG S-19264T (=DSM 44701T), isolated from a smear-ripened cheese.</title>
        <authorList>
            <consortium name="US DOE Joint Genome Institute (JGI-PGF)"/>
            <person name="Walter F."/>
            <person name="Albersmeier A."/>
            <person name="Kalinowski J."/>
            <person name="Ruckert C."/>
        </authorList>
    </citation>
    <scope>NUCLEOTIDE SEQUENCE</scope>
    <source>
        <strain evidence="6">KCTC 12988</strain>
    </source>
</reference>
<dbReference type="InterPro" id="IPR036901">
    <property type="entry name" value="Asp/Orn_carbamoylTrfase_sf"/>
</dbReference>
<evidence type="ECO:0000313" key="6">
    <source>
        <dbReference type="EMBL" id="GHC44181.1"/>
    </source>
</evidence>
<dbReference type="Pfam" id="PF02729">
    <property type="entry name" value="OTCace_N"/>
    <property type="match status" value="1"/>
</dbReference>
<dbReference type="InterPro" id="IPR006130">
    <property type="entry name" value="Asp/Orn_carbamoylTrfase"/>
</dbReference>
<evidence type="ECO:0000256" key="2">
    <source>
        <dbReference type="RuleBase" id="RU003634"/>
    </source>
</evidence>
<name>A0A918TIW8_9BACT</name>
<keyword evidence="1 2" id="KW-0808">Transferase</keyword>
<dbReference type="PANTHER" id="PTHR45753:SF6">
    <property type="entry name" value="ASPARTATE CARBAMOYLTRANSFERASE"/>
    <property type="match status" value="1"/>
</dbReference>
<dbReference type="Proteomes" id="UP000644507">
    <property type="component" value="Unassembled WGS sequence"/>
</dbReference>
<evidence type="ECO:0000256" key="1">
    <source>
        <dbReference type="ARBA" id="ARBA00022679"/>
    </source>
</evidence>
<comment type="similarity">
    <text evidence="2">Belongs to the aspartate/ornithine carbamoyltransferase superfamily.</text>
</comment>
<dbReference type="Pfam" id="PF00185">
    <property type="entry name" value="OTCace"/>
    <property type="match status" value="1"/>
</dbReference>
<gene>
    <name evidence="6" type="primary">pyrB</name>
    <name evidence="6" type="ORF">GCM10007100_06780</name>
</gene>
<keyword evidence="7" id="KW-1185">Reference proteome</keyword>
<dbReference type="GO" id="GO:0016743">
    <property type="term" value="F:carboxyl- or carbamoyltransferase activity"/>
    <property type="evidence" value="ECO:0007669"/>
    <property type="project" value="InterPro"/>
</dbReference>
<comment type="caution">
    <text evidence="6">The sequence shown here is derived from an EMBL/GenBank/DDBJ whole genome shotgun (WGS) entry which is preliminary data.</text>
</comment>
<feature type="region of interest" description="Disordered" evidence="3">
    <location>
        <begin position="1"/>
        <end position="31"/>
    </location>
</feature>
<organism evidence="6 7">
    <name type="scientific">Roseibacillus persicicus</name>
    <dbReference type="NCBI Taxonomy" id="454148"/>
    <lineage>
        <taxon>Bacteria</taxon>
        <taxon>Pseudomonadati</taxon>
        <taxon>Verrucomicrobiota</taxon>
        <taxon>Verrucomicrobiia</taxon>
        <taxon>Verrucomicrobiales</taxon>
        <taxon>Verrucomicrobiaceae</taxon>
        <taxon>Roseibacillus</taxon>
    </lineage>
</organism>
<dbReference type="SUPFAM" id="SSF53671">
    <property type="entry name" value="Aspartate/ornithine carbamoyltransferase"/>
    <property type="match status" value="1"/>
</dbReference>
<evidence type="ECO:0000259" key="5">
    <source>
        <dbReference type="Pfam" id="PF02729"/>
    </source>
</evidence>
<dbReference type="PROSITE" id="PS00097">
    <property type="entry name" value="CARBAMOYLTRANSFERASE"/>
    <property type="match status" value="1"/>
</dbReference>
<dbReference type="PRINTS" id="PR00101">
    <property type="entry name" value="ATCASE"/>
</dbReference>
<proteinExistence type="inferred from homology"/>
<dbReference type="EMBL" id="BMXI01000002">
    <property type="protein sequence ID" value="GHC44181.1"/>
    <property type="molecule type" value="Genomic_DNA"/>
</dbReference>
<dbReference type="RefSeq" id="WP_189567353.1">
    <property type="nucleotide sequence ID" value="NZ_BMXI01000002.1"/>
</dbReference>
<protein>
    <submittedName>
        <fullName evidence="6">Aspartate carbamoyltransferase</fullName>
    </submittedName>
</protein>
<feature type="domain" description="Aspartate/ornithine carbamoyltransferase Asp/Orn-binding" evidence="4">
    <location>
        <begin position="248"/>
        <end position="349"/>
    </location>
</feature>
<evidence type="ECO:0000256" key="3">
    <source>
        <dbReference type="SAM" id="MobiDB-lite"/>
    </source>
</evidence>
<dbReference type="PANTHER" id="PTHR45753">
    <property type="entry name" value="ORNITHINE CARBAMOYLTRANSFERASE, MITOCHONDRIAL"/>
    <property type="match status" value="1"/>
</dbReference>
<dbReference type="AlphaFoldDB" id="A0A918TIW8"/>
<evidence type="ECO:0000313" key="7">
    <source>
        <dbReference type="Proteomes" id="UP000644507"/>
    </source>
</evidence>
<feature type="compositionally biased region" description="Polar residues" evidence="3">
    <location>
        <begin position="1"/>
        <end position="15"/>
    </location>
</feature>
<dbReference type="GO" id="GO:0006520">
    <property type="term" value="P:amino acid metabolic process"/>
    <property type="evidence" value="ECO:0007669"/>
    <property type="project" value="InterPro"/>
</dbReference>